<dbReference type="InterPro" id="IPR016431">
    <property type="entry name" value="Pyrv-formate_lyase-activ_prd"/>
</dbReference>
<dbReference type="AlphaFoldDB" id="A0A1M4WAX4"/>
<dbReference type="PIRSF" id="PIRSF004869">
    <property type="entry name" value="PflX_prd"/>
    <property type="match status" value="1"/>
</dbReference>
<keyword evidence="2 5" id="KW-0479">Metal-binding</keyword>
<feature type="binding site" evidence="5">
    <location>
        <position position="69"/>
    </location>
    <ligand>
        <name>[4Fe-4S] cluster</name>
        <dbReference type="ChEBI" id="CHEBI:49883"/>
        <note>4Fe-4S-S-AdoMet</note>
    </ligand>
</feature>
<proteinExistence type="predicted"/>
<dbReference type="InterPro" id="IPR013785">
    <property type="entry name" value="Aldolase_TIM"/>
</dbReference>
<keyword evidence="7" id="KW-0670">Pyruvate</keyword>
<dbReference type="STRING" id="1121256.SAMN02746089_00808"/>
<dbReference type="GO" id="GO:0016829">
    <property type="term" value="F:lyase activity"/>
    <property type="evidence" value="ECO:0007669"/>
    <property type="project" value="UniProtKB-KW"/>
</dbReference>
<dbReference type="Pfam" id="PF04055">
    <property type="entry name" value="Radical_SAM"/>
    <property type="match status" value="1"/>
</dbReference>
<evidence type="ECO:0000259" key="6">
    <source>
        <dbReference type="Pfam" id="PF04055"/>
    </source>
</evidence>
<dbReference type="RefSeq" id="WP_073341948.1">
    <property type="nucleotide sequence ID" value="NZ_FQVH01000005.1"/>
</dbReference>
<dbReference type="GO" id="GO:0046872">
    <property type="term" value="F:metal ion binding"/>
    <property type="evidence" value="ECO:0007669"/>
    <property type="project" value="UniProtKB-KW"/>
</dbReference>
<dbReference type="Proteomes" id="UP000184088">
    <property type="component" value="Unassembled WGS sequence"/>
</dbReference>
<keyword evidence="7" id="KW-0456">Lyase</keyword>
<dbReference type="GO" id="GO:0051536">
    <property type="term" value="F:iron-sulfur cluster binding"/>
    <property type="evidence" value="ECO:0007669"/>
    <property type="project" value="UniProtKB-KW"/>
</dbReference>
<dbReference type="Gene3D" id="3.20.20.70">
    <property type="entry name" value="Aldolase class I"/>
    <property type="match status" value="1"/>
</dbReference>
<feature type="domain" description="Radical SAM core" evidence="6">
    <location>
        <begin position="58"/>
        <end position="217"/>
    </location>
</feature>
<dbReference type="PANTHER" id="PTHR43075:SF1">
    <property type="entry name" value="FORMATE LYASE ACTIVATING ENZYME, PUTATIVE (AFU_ORTHOLOGUE AFUA_2G15630)-RELATED"/>
    <property type="match status" value="1"/>
</dbReference>
<dbReference type="InterPro" id="IPR007197">
    <property type="entry name" value="rSAM"/>
</dbReference>
<keyword evidence="1 5" id="KW-0949">S-adenosyl-L-methionine</keyword>
<keyword evidence="4 5" id="KW-0411">Iron-sulfur</keyword>
<keyword evidence="8" id="KW-1185">Reference proteome</keyword>
<comment type="cofactor">
    <cofactor evidence="5">
        <name>[4Fe-4S] cluster</name>
        <dbReference type="ChEBI" id="CHEBI:49883"/>
    </cofactor>
    <text evidence="5">Binds 1 [4Fe-4S] cluster. The cluster is coordinated with 3 cysteines and an exchangeable S-adenosyl-L-methionine.</text>
</comment>
<dbReference type="SUPFAM" id="SSF102114">
    <property type="entry name" value="Radical SAM enzymes"/>
    <property type="match status" value="1"/>
</dbReference>
<feature type="binding site" evidence="5">
    <location>
        <position position="62"/>
    </location>
    <ligand>
        <name>[4Fe-4S] cluster</name>
        <dbReference type="ChEBI" id="CHEBI:49883"/>
        <note>4Fe-4S-S-AdoMet</note>
    </ligand>
</feature>
<evidence type="ECO:0000256" key="4">
    <source>
        <dbReference type="ARBA" id="ARBA00023014"/>
    </source>
</evidence>
<keyword evidence="3 5" id="KW-0408">Iron</keyword>
<dbReference type="InterPro" id="IPR058240">
    <property type="entry name" value="rSAM_sf"/>
</dbReference>
<gene>
    <name evidence="7" type="ORF">SAMN02746089_00808</name>
</gene>
<dbReference type="InterPro" id="IPR040085">
    <property type="entry name" value="MJ0674-like"/>
</dbReference>
<dbReference type="OrthoDB" id="9781783at2"/>
<organism evidence="7 8">
    <name type="scientific">Caldanaerobius fijiensis DSM 17918</name>
    <dbReference type="NCBI Taxonomy" id="1121256"/>
    <lineage>
        <taxon>Bacteria</taxon>
        <taxon>Bacillati</taxon>
        <taxon>Bacillota</taxon>
        <taxon>Clostridia</taxon>
        <taxon>Thermoanaerobacterales</taxon>
        <taxon>Thermoanaerobacteraceae</taxon>
        <taxon>Caldanaerobius</taxon>
    </lineage>
</organism>
<name>A0A1M4WAX4_9THEO</name>
<evidence type="ECO:0000256" key="1">
    <source>
        <dbReference type="ARBA" id="ARBA00022691"/>
    </source>
</evidence>
<dbReference type="SFLD" id="SFLDG01099">
    <property type="entry name" value="Uncharacterised_Radical_SAM_Su"/>
    <property type="match status" value="1"/>
</dbReference>
<dbReference type="PANTHER" id="PTHR43075">
    <property type="entry name" value="FORMATE LYASE ACTIVATING ENZYME, PUTATIVE (AFU_ORTHOLOGUE AFUA_2G15630)-RELATED"/>
    <property type="match status" value="1"/>
</dbReference>
<reference evidence="7 8" key="1">
    <citation type="submission" date="2016-11" db="EMBL/GenBank/DDBJ databases">
        <authorList>
            <person name="Jaros S."/>
            <person name="Januszkiewicz K."/>
            <person name="Wedrychowicz H."/>
        </authorList>
    </citation>
    <scope>NUCLEOTIDE SEQUENCE [LARGE SCALE GENOMIC DNA]</scope>
    <source>
        <strain evidence="7 8">DSM 17918</strain>
    </source>
</reference>
<evidence type="ECO:0000256" key="5">
    <source>
        <dbReference type="PIRSR" id="PIRSR004869-50"/>
    </source>
</evidence>
<feature type="binding site" evidence="5">
    <location>
        <position position="66"/>
    </location>
    <ligand>
        <name>[4Fe-4S] cluster</name>
        <dbReference type="ChEBI" id="CHEBI:49883"/>
        <note>4Fe-4S-S-AdoMet</note>
    </ligand>
</feature>
<evidence type="ECO:0000313" key="7">
    <source>
        <dbReference type="EMBL" id="SHE78315.1"/>
    </source>
</evidence>
<evidence type="ECO:0000313" key="8">
    <source>
        <dbReference type="Proteomes" id="UP000184088"/>
    </source>
</evidence>
<evidence type="ECO:0000256" key="3">
    <source>
        <dbReference type="ARBA" id="ARBA00023004"/>
    </source>
</evidence>
<dbReference type="EMBL" id="FQVH01000005">
    <property type="protein sequence ID" value="SHE78315.1"/>
    <property type="molecule type" value="Genomic_DNA"/>
</dbReference>
<evidence type="ECO:0000256" key="2">
    <source>
        <dbReference type="ARBA" id="ARBA00022723"/>
    </source>
</evidence>
<sequence>MWQTLEKCRLCPRECGVNRNQNKRGVCGATGEIKVAKAYLHRWEEPPISGTNGSGTVFFSHCNLKCLFCQNYKISQEGYGQTVTVEKLADIFMHLQNKGAHNINLVTPTIYIPQIRDAILLAREKGLKLPIVYNTNAYERVEALRLLDGLIDIYLPDLKYYDDGLAIRYSSAPGYFFHATRAILEMFRQVGEARFDGNGIMTGGLMIRHLLLPGKLEDSKKILDWIKDNLPLGVYVNLMSQYTPYYKAIKYAELNKKVDAKEYDALIDYFLNIGLENGFVQEGESACEEFIPDFDLEGLE</sequence>
<dbReference type="CDD" id="cd01335">
    <property type="entry name" value="Radical_SAM"/>
    <property type="match status" value="1"/>
</dbReference>
<accession>A0A1M4WAX4</accession>
<dbReference type="SFLD" id="SFLDS00029">
    <property type="entry name" value="Radical_SAM"/>
    <property type="match status" value="1"/>
</dbReference>
<protein>
    <submittedName>
        <fullName evidence="7">Putative pyruvate formate lyase activating enzyme</fullName>
    </submittedName>
</protein>